<evidence type="ECO:0000313" key="2">
    <source>
        <dbReference type="Proteomes" id="UP000035681"/>
    </source>
</evidence>
<protein>
    <submittedName>
        <fullName evidence="3">Uncharacterized protein</fullName>
    </submittedName>
</protein>
<dbReference type="WBParaSite" id="TCONS_00002196.p1">
    <property type="protein sequence ID" value="TCONS_00002196.p1"/>
    <property type="gene ID" value="XLOC_002082"/>
</dbReference>
<name>A0AAF5CUW8_STRER</name>
<accession>A0AAF5CUW8</accession>
<dbReference type="PANTHER" id="PTHR32122">
    <property type="entry name" value="TATA BOX-BINDING PROTEIN ASSOCIATED FACTOR RNA POLYMERASE I SUBUNIT A"/>
    <property type="match status" value="1"/>
</dbReference>
<dbReference type="GO" id="GO:0006360">
    <property type="term" value="P:transcription by RNA polymerase I"/>
    <property type="evidence" value="ECO:0007669"/>
    <property type="project" value="InterPro"/>
</dbReference>
<feature type="compositionally biased region" description="Acidic residues" evidence="1">
    <location>
        <begin position="12"/>
        <end position="25"/>
    </location>
</feature>
<proteinExistence type="predicted"/>
<dbReference type="InterPro" id="IPR052669">
    <property type="entry name" value="SL1/TIF-IB_Component"/>
</dbReference>
<evidence type="ECO:0000313" key="3">
    <source>
        <dbReference type="WBParaSite" id="TCONS_00002196.p1"/>
    </source>
</evidence>
<dbReference type="PANTHER" id="PTHR32122:SF1">
    <property type="entry name" value="TATA BOX-BINDING PROTEIN-ASSOCIATED FACTOR RNA POLYMERASE I SUBUNIT A"/>
    <property type="match status" value="1"/>
</dbReference>
<dbReference type="AlphaFoldDB" id="A0AAF5CUW8"/>
<dbReference type="Pfam" id="PF14929">
    <property type="entry name" value="TAF1_subA"/>
    <property type="match status" value="1"/>
</dbReference>
<dbReference type="InterPro" id="IPR039495">
    <property type="entry name" value="TAF1A"/>
</dbReference>
<sequence>MALKKRDKSDVSVDDSCDEENEDEEGKGGTGFSPSLLKYKTVHRLKTAACYHFLNNLMDQITVSQGDECDEDTMIRRICVKTLGKALLFNSNPEDENRILCYDHPVNIIDDYDLEKYQQLHFIKLFLISRDYRYRFFPLGCVRRKNRKLYKIPIEINKNHFKHTKYLWIRDRFNANSVVNQNTGDRSLRILPHTIQHSYHNSFVLSMKNMYEDAVLCFLGYPLIKEEFSVLKKVNRIIRPRIETFLLACSKIIPDVFNIIIYCAMKCHFSEEKRNKFFSQMLDFCKYISNFGIMEKDVLISCIFSVLTYDLHFRPEIVPEKYKEIEIKDVYRIQSYMLKYNACINISLFLKWKKNEANSDNLPVYLFEQLKDIVIDGNTIEFIPVLEAFLFLICKFDLLTEYFYIILNAVKSCPTILPRVATRLYQENEFHFAKIIERSLEPSVDLHPSHEAWITYLENKSTQIGKNTDVEKLMEDIRIIVRLLDYGKWRKSEKVWSLFNEYLFIKTKRKKRVLLKDYFKSLFQERQNWWFKFHSVELPEDINVIRDKILNFITEICIN</sequence>
<dbReference type="GO" id="GO:0000120">
    <property type="term" value="C:RNA polymerase I transcription regulator complex"/>
    <property type="evidence" value="ECO:0007669"/>
    <property type="project" value="InterPro"/>
</dbReference>
<feature type="region of interest" description="Disordered" evidence="1">
    <location>
        <begin position="1"/>
        <end position="30"/>
    </location>
</feature>
<evidence type="ECO:0000256" key="1">
    <source>
        <dbReference type="SAM" id="MobiDB-lite"/>
    </source>
</evidence>
<keyword evidence="2" id="KW-1185">Reference proteome</keyword>
<organism evidence="2 3">
    <name type="scientific">Strongyloides stercoralis</name>
    <name type="common">Threadworm</name>
    <dbReference type="NCBI Taxonomy" id="6248"/>
    <lineage>
        <taxon>Eukaryota</taxon>
        <taxon>Metazoa</taxon>
        <taxon>Ecdysozoa</taxon>
        <taxon>Nematoda</taxon>
        <taxon>Chromadorea</taxon>
        <taxon>Rhabditida</taxon>
        <taxon>Tylenchina</taxon>
        <taxon>Panagrolaimomorpha</taxon>
        <taxon>Strongyloidoidea</taxon>
        <taxon>Strongyloididae</taxon>
        <taxon>Strongyloides</taxon>
    </lineage>
</organism>
<dbReference type="Proteomes" id="UP000035681">
    <property type="component" value="Unplaced"/>
</dbReference>
<reference evidence="3" key="1">
    <citation type="submission" date="2024-02" db="UniProtKB">
        <authorList>
            <consortium name="WormBaseParasite"/>
        </authorList>
    </citation>
    <scope>IDENTIFICATION</scope>
</reference>